<evidence type="ECO:0000259" key="5">
    <source>
        <dbReference type="PROSITE" id="PS50234"/>
    </source>
</evidence>
<dbReference type="PANTHER" id="PTHR20920">
    <property type="entry name" value="RPE-SPONDIN"/>
    <property type="match status" value="1"/>
</dbReference>
<dbReference type="InterPro" id="IPR002035">
    <property type="entry name" value="VWF_A"/>
</dbReference>
<dbReference type="InterPro" id="IPR036465">
    <property type="entry name" value="vWFA_dom_sf"/>
</dbReference>
<organism evidence="6">
    <name type="scientific">Chromera velia CCMP2878</name>
    <dbReference type="NCBI Taxonomy" id="1169474"/>
    <lineage>
        <taxon>Eukaryota</taxon>
        <taxon>Sar</taxon>
        <taxon>Alveolata</taxon>
        <taxon>Colpodellida</taxon>
        <taxon>Chromeraceae</taxon>
        <taxon>Chromera</taxon>
    </lineage>
</organism>
<accession>A0A0G4FVV8</accession>
<keyword evidence="1" id="KW-0732">Signal</keyword>
<dbReference type="Pfam" id="PF19028">
    <property type="entry name" value="TSP1_spondin"/>
    <property type="match status" value="1"/>
</dbReference>
<dbReference type="PROSITE" id="PS50092">
    <property type="entry name" value="TSP1"/>
    <property type="match status" value="3"/>
</dbReference>
<dbReference type="InterPro" id="IPR039942">
    <property type="entry name" value="SBSPO"/>
</dbReference>
<feature type="compositionally biased region" description="Basic and acidic residues" evidence="4">
    <location>
        <begin position="42"/>
        <end position="65"/>
    </location>
</feature>
<dbReference type="InterPro" id="IPR044004">
    <property type="entry name" value="TSP1_spondin_dom"/>
</dbReference>
<keyword evidence="2" id="KW-1015">Disulfide bond</keyword>
<dbReference type="PROSITE" id="PS50234">
    <property type="entry name" value="VWFA"/>
    <property type="match status" value="1"/>
</dbReference>
<reference evidence="6" key="1">
    <citation type="submission" date="2014-11" db="EMBL/GenBank/DDBJ databases">
        <authorList>
            <person name="Otto D Thomas"/>
            <person name="Naeem Raeece"/>
        </authorList>
    </citation>
    <scope>NUCLEOTIDE SEQUENCE</scope>
</reference>
<dbReference type="CDD" id="cd01450">
    <property type="entry name" value="vWFA_subfamily_ECM"/>
    <property type="match status" value="1"/>
</dbReference>
<dbReference type="Gene3D" id="2.20.100.10">
    <property type="entry name" value="Thrombospondin type-1 (TSP1) repeat"/>
    <property type="match status" value="3"/>
</dbReference>
<dbReference type="SUPFAM" id="SSF82895">
    <property type="entry name" value="TSP-1 type 1 repeat"/>
    <property type="match status" value="3"/>
</dbReference>
<proteinExistence type="predicted"/>
<protein>
    <recommendedName>
        <fullName evidence="5">VWFA domain-containing protein</fullName>
    </recommendedName>
</protein>
<keyword evidence="3" id="KW-0325">Glycoprotein</keyword>
<dbReference type="InterPro" id="IPR036383">
    <property type="entry name" value="TSP1_rpt_sf"/>
</dbReference>
<feature type="region of interest" description="Disordered" evidence="4">
    <location>
        <begin position="732"/>
        <end position="752"/>
    </location>
</feature>
<dbReference type="Gene3D" id="3.40.50.410">
    <property type="entry name" value="von Willebrand factor, type A domain"/>
    <property type="match status" value="1"/>
</dbReference>
<evidence type="ECO:0000313" key="6">
    <source>
        <dbReference type="EMBL" id="CEM18739.1"/>
    </source>
</evidence>
<evidence type="ECO:0000256" key="3">
    <source>
        <dbReference type="ARBA" id="ARBA00023180"/>
    </source>
</evidence>
<feature type="region of interest" description="Disordered" evidence="4">
    <location>
        <begin position="1"/>
        <end position="75"/>
    </location>
</feature>
<evidence type="ECO:0000256" key="1">
    <source>
        <dbReference type="ARBA" id="ARBA00022729"/>
    </source>
</evidence>
<dbReference type="PhylomeDB" id="A0A0G4FVV8"/>
<feature type="compositionally biased region" description="Basic and acidic residues" evidence="4">
    <location>
        <begin position="1"/>
        <end position="11"/>
    </location>
</feature>
<feature type="region of interest" description="Disordered" evidence="4">
    <location>
        <begin position="856"/>
        <end position="897"/>
    </location>
</feature>
<name>A0A0G4FVV8_9ALVE</name>
<dbReference type="SMART" id="SM00327">
    <property type="entry name" value="VWA"/>
    <property type="match status" value="1"/>
</dbReference>
<dbReference type="InterPro" id="IPR000884">
    <property type="entry name" value="TSP1_rpt"/>
</dbReference>
<evidence type="ECO:0000256" key="4">
    <source>
        <dbReference type="SAM" id="MobiDB-lite"/>
    </source>
</evidence>
<dbReference type="PANTHER" id="PTHR20920:SF5">
    <property type="entry name" value="SMB DOMAIN-CONTAINING PROTEIN"/>
    <property type="match status" value="1"/>
</dbReference>
<feature type="region of interest" description="Disordered" evidence="4">
    <location>
        <begin position="802"/>
        <end position="827"/>
    </location>
</feature>
<feature type="domain" description="VWFA" evidence="5">
    <location>
        <begin position="924"/>
        <end position="1104"/>
    </location>
</feature>
<evidence type="ECO:0000256" key="2">
    <source>
        <dbReference type="ARBA" id="ARBA00023157"/>
    </source>
</evidence>
<feature type="compositionally biased region" description="Low complexity" evidence="4">
    <location>
        <begin position="856"/>
        <end position="871"/>
    </location>
</feature>
<gene>
    <name evidence="6" type="ORF">Cvel_18889</name>
</gene>
<dbReference type="Pfam" id="PF00092">
    <property type="entry name" value="VWA"/>
    <property type="match status" value="1"/>
</dbReference>
<dbReference type="SMART" id="SM00209">
    <property type="entry name" value="TSP1"/>
    <property type="match status" value="3"/>
</dbReference>
<sequence>MLAVRQKKETDTPWSPLPPISEGVEEPAVSSDGLILSRQARRQQERREAKGREKEKKRAAHEKPKTPVTVPPRDPLQHEYWEDVSFRFRLGKEDLIPNVQGIGTADWNAFLARRGCGQTGETFYREMYGNGGSVIPSDPTGRDSGLETSTAGAAIRAQKREEDGKEGGQTNERSASLVSGFALLSPAEHYLESLHANLSLADSLQKVRQFLPDTLTGSLLEGFFVNNMGERTAGGKAAEATPPSRQVVSRKGGPVSFLQTAALQVHTAQTGAAADAVKALTALAEEGRTRLDSTELNCRTELARFQEYVRLSWDSLSRGQEETKRVVSIEQELLQRVSASKVEISRLENSRDADLKECESKRVSLTTQLSSLRTDLRNAKRAILNSGCVGTNGPKLTTLLQCSVGTAVKTQQPESEEQPPKAAWAAAPGGNHSALAVLHDGTGGAFLQTALTDAILRSVSASTQGPQLLALSSSGSVGGEGGFLQIQSVEKGAMGEKREEAEAEATPTPSLQQCTSVGTADCGILLDNLSFAAGRIESTIHRAIAERENLVEGCGQRRRAAAVSLSDTQTDLAMTDAQHGEALVERHRVSEGERRRLADWRQLSADLEQRRLQCEDGMRAAASTVCAAQKVRDQLLKVSSSSIQSQYEGIKDCVVSDWKPASACSRSCGGGLQVLERVVLQAAEKEGAKCPVLSATVPCEQQDCPAECVVSGWAPWSTCSTACGGGIRRRAREVETDPSGGADEDRQTPSRSSCPRLVDFEVCNSAPCTAACTLSEWTDWSPCDKQCSTGYQFSTRFVLHSSDVGEPQQPPTVSPTSSPSAPPPVVTFLQAPPTQVGQQQQANVNIDPSGVTAVTKTYTSTTPTPSTTLAPTPTPTPQPQKPSTDLLDEGSPCPSARDPLRLRVRECNATPCKTTAKCANADMDLMILIDGSASVGSTGFTAACTFASSFVDKRFLWQGKTRNNGRRAGGVIFSDRAYTVSHPIDDSQTLGKAIDKATFPSWTSNLAAAFVATEEIFTSNSLGGSLAVAVLVTDGYSNHDFNAEEAAKRLKVAGVRVMIVAVGVPDAGDRRDAVARWASFPSHHNVLNLKEWADLQRDEVETALTSMMCTELQSA</sequence>
<dbReference type="AlphaFoldDB" id="A0A0G4FVV8"/>
<dbReference type="VEuPathDB" id="CryptoDB:Cvel_18889"/>
<dbReference type="SUPFAM" id="SSF53300">
    <property type="entry name" value="vWA-like"/>
    <property type="match status" value="1"/>
</dbReference>
<dbReference type="Pfam" id="PF00090">
    <property type="entry name" value="TSP_1"/>
    <property type="match status" value="2"/>
</dbReference>
<dbReference type="EMBL" id="CDMZ01000652">
    <property type="protein sequence ID" value="CEM18739.1"/>
    <property type="molecule type" value="Genomic_DNA"/>
</dbReference>